<feature type="compositionally biased region" description="Low complexity" evidence="1">
    <location>
        <begin position="193"/>
        <end position="213"/>
    </location>
</feature>
<accession>A0A914XZ31</accession>
<name>A0A914XZ31_9BILA</name>
<evidence type="ECO:0000256" key="1">
    <source>
        <dbReference type="SAM" id="MobiDB-lite"/>
    </source>
</evidence>
<sequence>MNQLLEAADFLQRNQLAHLCFDSENIFVETSSSNDNNNSEAIIVKVSPFGLLQHQCKFCCEEKCETKANNDDTFYTTDYCKHIRDLSLSLLTIMLGLLQGRQKRKEALITPSEVASDEYRRETEALANELMLKAFCGNVEYSVDSDIRFPFKSLLAFKHHHFSPPSLTPSSSISDISEAINVKSVASAPILHPSSSSTAAASAATTTTTTIPSQQPPPPFQRAPSEAYQSRTPSRTANSHGRSAASLKSSKSTKSLKSAKSMKSLKSGKSCKSTVSSPGAGAGAHWPLPRLPFIGQRVSRITEYGRFIYEINGKAIFEYTNGTSLVQGICEVLKISDKQKVRLYKPIKACPIPTSSEENVKKYDKFEKEFDSIKKLDSTAICLYHMICNDVEAFLSHTPAWIIRSPFALPRIVGVIMHNGDVHLTFGDTGFVYWRKQNSDEIVSMNNGPELGDEQLEVFEAISLVLEAHRTAWISYSFIRMLKTDLSCHLALPSPIFPINNNQQHPLSPHQQCTNTYLLVRPQIHYNTDEQYLESLEEFNRMAGIFTYGNQMPSTSTNGTA</sequence>
<reference evidence="3" key="1">
    <citation type="submission" date="2022-11" db="UniProtKB">
        <authorList>
            <consortium name="WormBaseParasite"/>
        </authorList>
    </citation>
    <scope>IDENTIFICATION</scope>
</reference>
<evidence type="ECO:0000313" key="3">
    <source>
        <dbReference type="WBParaSite" id="PSU_v2.g1247.t1"/>
    </source>
</evidence>
<dbReference type="WBParaSite" id="PSU_v2.g1247.t1">
    <property type="protein sequence ID" value="PSU_v2.g1247.t1"/>
    <property type="gene ID" value="PSU_v2.g1247"/>
</dbReference>
<proteinExistence type="predicted"/>
<protein>
    <submittedName>
        <fullName evidence="3">Protein kinase domain-containing protein</fullName>
    </submittedName>
</protein>
<feature type="region of interest" description="Disordered" evidence="1">
    <location>
        <begin position="192"/>
        <end position="281"/>
    </location>
</feature>
<dbReference type="Proteomes" id="UP000887577">
    <property type="component" value="Unplaced"/>
</dbReference>
<feature type="compositionally biased region" description="Polar residues" evidence="1">
    <location>
        <begin position="228"/>
        <end position="241"/>
    </location>
</feature>
<evidence type="ECO:0000313" key="2">
    <source>
        <dbReference type="Proteomes" id="UP000887577"/>
    </source>
</evidence>
<dbReference type="AlphaFoldDB" id="A0A914XZ31"/>
<feature type="compositionally biased region" description="Low complexity" evidence="1">
    <location>
        <begin position="243"/>
        <end position="273"/>
    </location>
</feature>
<keyword evidence="2" id="KW-1185">Reference proteome</keyword>
<organism evidence="2 3">
    <name type="scientific">Panagrolaimus superbus</name>
    <dbReference type="NCBI Taxonomy" id="310955"/>
    <lineage>
        <taxon>Eukaryota</taxon>
        <taxon>Metazoa</taxon>
        <taxon>Ecdysozoa</taxon>
        <taxon>Nematoda</taxon>
        <taxon>Chromadorea</taxon>
        <taxon>Rhabditida</taxon>
        <taxon>Tylenchina</taxon>
        <taxon>Panagrolaimomorpha</taxon>
        <taxon>Panagrolaimoidea</taxon>
        <taxon>Panagrolaimidae</taxon>
        <taxon>Panagrolaimus</taxon>
    </lineage>
</organism>